<dbReference type="KEGG" id="dmm:dnm_098550"/>
<gene>
    <name evidence="2" type="ORF">dnm_098550</name>
</gene>
<feature type="region of interest" description="Disordered" evidence="1">
    <location>
        <begin position="1"/>
        <end position="28"/>
    </location>
</feature>
<reference evidence="2" key="1">
    <citation type="journal article" date="2021" name="Microb. Physiol.">
        <title>Proteogenomic Insights into the Physiology of Marine, Sulfate-Reducing, Filamentous Desulfonema limicola and Desulfonema magnum.</title>
        <authorList>
            <person name="Schnaars V."/>
            <person name="Wohlbrand L."/>
            <person name="Scheve S."/>
            <person name="Hinrichs C."/>
            <person name="Reinhardt R."/>
            <person name="Rabus R."/>
        </authorList>
    </citation>
    <scope>NUCLEOTIDE SEQUENCE</scope>
    <source>
        <strain evidence="2">4be13</strain>
    </source>
</reference>
<dbReference type="AlphaFoldDB" id="A0A975BXV0"/>
<name>A0A975BXV0_9BACT</name>
<protein>
    <submittedName>
        <fullName evidence="2">Uncharacterized protein</fullName>
    </submittedName>
</protein>
<keyword evidence="3" id="KW-1185">Reference proteome</keyword>
<accession>A0A975BXV0</accession>
<dbReference type="Proteomes" id="UP000663722">
    <property type="component" value="Chromosome"/>
</dbReference>
<evidence type="ECO:0000313" key="2">
    <source>
        <dbReference type="EMBL" id="QTA93751.1"/>
    </source>
</evidence>
<evidence type="ECO:0000256" key="1">
    <source>
        <dbReference type="SAM" id="MobiDB-lite"/>
    </source>
</evidence>
<evidence type="ECO:0000313" key="3">
    <source>
        <dbReference type="Proteomes" id="UP000663722"/>
    </source>
</evidence>
<sequence length="197" mass="21968">MGVSIHAPRAGSDHAEFRSSKHSGSFNPRPPCGERLIYWQLGYTITRFQSTPPVRGATPVIAPGKRLRISFNPRPPCGERQPLPVGHSQAPCFNPRPPCGERQNKSKLPRSLLSFNPRPPCGERLHFHTVRKPDTSFNPRPPCGERLRSLRKPETLETFQSTPPVRGATAQNVRIESRRRVSIHAPRAGSDIPILAK</sequence>
<proteinExistence type="predicted"/>
<dbReference type="AntiFam" id="ANF00008">
    <property type="entry name" value="Translation of CRISPR region"/>
</dbReference>
<organism evidence="2 3">
    <name type="scientific">Desulfonema magnum</name>
    <dbReference type="NCBI Taxonomy" id="45655"/>
    <lineage>
        <taxon>Bacteria</taxon>
        <taxon>Pseudomonadati</taxon>
        <taxon>Thermodesulfobacteriota</taxon>
        <taxon>Desulfobacteria</taxon>
        <taxon>Desulfobacterales</taxon>
        <taxon>Desulfococcaceae</taxon>
        <taxon>Desulfonema</taxon>
    </lineage>
</organism>
<dbReference type="EMBL" id="CP061800">
    <property type="protein sequence ID" value="QTA93751.1"/>
    <property type="molecule type" value="Genomic_DNA"/>
</dbReference>